<comment type="caution">
    <text evidence="1">The sequence shown here is derived from an EMBL/GenBank/DDBJ whole genome shotgun (WGS) entry which is preliminary data.</text>
</comment>
<evidence type="ECO:0000313" key="2">
    <source>
        <dbReference type="Proteomes" id="UP000626370"/>
    </source>
</evidence>
<dbReference type="EMBL" id="BNAH01000001">
    <property type="protein sequence ID" value="GHE78030.1"/>
    <property type="molecule type" value="Genomic_DNA"/>
</dbReference>
<name>A0ABQ3IF55_9GAMM</name>
<dbReference type="InterPro" id="IPR013784">
    <property type="entry name" value="Carb-bd-like_fold"/>
</dbReference>
<reference evidence="2" key="1">
    <citation type="journal article" date="2019" name="Int. J. Syst. Evol. Microbiol.">
        <title>The Global Catalogue of Microorganisms (GCM) 10K type strain sequencing project: providing services to taxonomists for standard genome sequencing and annotation.</title>
        <authorList>
            <consortium name="The Broad Institute Genomics Platform"/>
            <consortium name="The Broad Institute Genome Sequencing Center for Infectious Disease"/>
            <person name="Wu L."/>
            <person name="Ma J."/>
        </authorList>
    </citation>
    <scope>NUCLEOTIDE SEQUENCE [LARGE SCALE GENOMIC DNA]</scope>
    <source>
        <strain evidence="2">CGMCC 1.15922</strain>
    </source>
</reference>
<keyword evidence="2" id="KW-1185">Reference proteome</keyword>
<dbReference type="RefSeq" id="WP_189376238.1">
    <property type="nucleotide sequence ID" value="NZ_BNAH01000001.1"/>
</dbReference>
<dbReference type="Gene3D" id="2.60.40.1110">
    <property type="match status" value="1"/>
</dbReference>
<evidence type="ECO:0000313" key="1">
    <source>
        <dbReference type="EMBL" id="GHE78030.1"/>
    </source>
</evidence>
<proteinExistence type="predicted"/>
<sequence>MKYNLTPLMLGAAIAVSTILTGCGGDEAKPIITDVFEDVGLWCKSPSIVQIASPDFYPLSEEDNAGLAAGKAAAKAAAQAEQGDSFDEAAWEASFKYESLDLYSILGLTLEEKERQAIAKEEARAFKIGQGQDVIYGEAFDEWFEEWFAAIPPANYLGPSQRITRSVNATTSAMDGQEICYTPPLSCPNYKVIDESGTYECIIPEQNPIDGAPAPAYLAGAGEAVAYYLHEDHVVGADNSALYENVVVHTWNNDDCTAYAEDSISPQWGQSPAVTTAIDDNYGKYWVLNLVDEPSNCGNIIFNDTVTGKKISENDLTMPIGNSGDIVFHNLDKNAYASDDFPVNVLDGLFLINQHPFFGAEASSGLKSCGWGMAADDSGELCLGESLVCPAGTIAVGVGTADIASKCVTLFEPENTTLYIKGGFNGWSATADAEFEYTENGQYRLNYLYDTDCEIVEPTEESDGENCSVTHQYKVADADWSEPASFGSIKGGDQSAVGTTILMTVGEGVGQNMSVAMEEEKIYQFLVDASDTSAVTLTINEVPVQAFPSITIGGETLDLAYSSDGNYVLRKALMAETYNFTIADEAAGFSVGAVDTNNIVTASTPLALAHDGGALSFTPSSAAEYDFILNLSNPEAPSLEIKPALPFGTTPVFIRGSINGWSSPAADEIKWNADTRSYSVLYGLEAGGNHAFKFADANWSTVNLGFNEVTISSDSDAIAVVDDGGNMRVVVDESSTYKFEVIFASANPVVKVSKAPLYLRGSITDWGASNANQLQFMPVDASNTAETSRTYSMEVTISNAGEFKVADEGWGGTLGYNYGVEIAGTKVELGVPLTLVASNNNIGIDLPAGTYIFAFEDGVTKTMTVTTK</sequence>
<dbReference type="Gene3D" id="2.60.40.3620">
    <property type="match status" value="2"/>
</dbReference>
<organism evidence="1 2">
    <name type="scientific">Thalassotalea profundi</name>
    <dbReference type="NCBI Taxonomy" id="2036687"/>
    <lineage>
        <taxon>Bacteria</taxon>
        <taxon>Pseudomonadati</taxon>
        <taxon>Pseudomonadota</taxon>
        <taxon>Gammaproteobacteria</taxon>
        <taxon>Alteromonadales</taxon>
        <taxon>Colwelliaceae</taxon>
        <taxon>Thalassotalea</taxon>
    </lineage>
</organism>
<evidence type="ECO:0008006" key="3">
    <source>
        <dbReference type="Google" id="ProtNLM"/>
    </source>
</evidence>
<dbReference type="Proteomes" id="UP000626370">
    <property type="component" value="Unassembled WGS sequence"/>
</dbReference>
<dbReference type="SUPFAM" id="SSF49452">
    <property type="entry name" value="Starch-binding domain-like"/>
    <property type="match status" value="1"/>
</dbReference>
<protein>
    <recommendedName>
        <fullName evidence="3">Pullulanase carbohydrate-binding module 41 domain-containing protein</fullName>
    </recommendedName>
</protein>
<gene>
    <name evidence="1" type="ORF">GCM10011501_02170</name>
</gene>
<dbReference type="PROSITE" id="PS51257">
    <property type="entry name" value="PROKAR_LIPOPROTEIN"/>
    <property type="match status" value="1"/>
</dbReference>
<accession>A0ABQ3IF55</accession>